<accession>A0AAD2H3K4</accession>
<dbReference type="Proteomes" id="UP001295794">
    <property type="component" value="Unassembled WGS sequence"/>
</dbReference>
<organism evidence="1 2">
    <name type="scientific">Mycena citricolor</name>
    <dbReference type="NCBI Taxonomy" id="2018698"/>
    <lineage>
        <taxon>Eukaryota</taxon>
        <taxon>Fungi</taxon>
        <taxon>Dikarya</taxon>
        <taxon>Basidiomycota</taxon>
        <taxon>Agaricomycotina</taxon>
        <taxon>Agaricomycetes</taxon>
        <taxon>Agaricomycetidae</taxon>
        <taxon>Agaricales</taxon>
        <taxon>Marasmiineae</taxon>
        <taxon>Mycenaceae</taxon>
        <taxon>Mycena</taxon>
    </lineage>
</organism>
<comment type="caution">
    <text evidence="1">The sequence shown here is derived from an EMBL/GenBank/DDBJ whole genome shotgun (WGS) entry which is preliminary data.</text>
</comment>
<gene>
    <name evidence="1" type="ORF">MYCIT1_LOCUS9942</name>
</gene>
<dbReference type="EMBL" id="CAVNYO010000122">
    <property type="protein sequence ID" value="CAK5267438.1"/>
    <property type="molecule type" value="Genomic_DNA"/>
</dbReference>
<evidence type="ECO:0000313" key="2">
    <source>
        <dbReference type="Proteomes" id="UP001295794"/>
    </source>
</evidence>
<dbReference type="AlphaFoldDB" id="A0AAD2H3K4"/>
<reference evidence="1" key="1">
    <citation type="submission" date="2023-11" db="EMBL/GenBank/DDBJ databases">
        <authorList>
            <person name="De Vega J J."/>
            <person name="De Vega J J."/>
        </authorList>
    </citation>
    <scope>NUCLEOTIDE SEQUENCE</scope>
</reference>
<keyword evidence="2" id="KW-1185">Reference proteome</keyword>
<protein>
    <submittedName>
        <fullName evidence="1">Uncharacterized protein</fullName>
    </submittedName>
</protein>
<name>A0AAD2H3K4_9AGAR</name>
<proteinExistence type="predicted"/>
<evidence type="ECO:0000313" key="1">
    <source>
        <dbReference type="EMBL" id="CAK5267438.1"/>
    </source>
</evidence>
<sequence length="77" mass="8615">MFRGRWGRVGLRSSLDCDSVGATGSLATKMRPVHGVLDQSSSLEIRPDVLRDDILLEKQGMKGIKYSACCQTFERQR</sequence>